<reference evidence="6" key="1">
    <citation type="journal article" date="2013" name="Genome Biol.">
        <title>Draft genome of the mountain pine beetle, Dendroctonus ponderosae Hopkins, a major forest pest.</title>
        <authorList>
            <person name="Keeling C.I."/>
            <person name="Yuen M.M."/>
            <person name="Liao N.Y."/>
            <person name="Docking T.R."/>
            <person name="Chan S.K."/>
            <person name="Taylor G.A."/>
            <person name="Palmquist D.L."/>
            <person name="Jackman S.D."/>
            <person name="Nguyen A."/>
            <person name="Li M."/>
            <person name="Henderson H."/>
            <person name="Janes J.K."/>
            <person name="Zhao Y."/>
            <person name="Pandoh P."/>
            <person name="Moore R."/>
            <person name="Sperling F.A."/>
            <person name="Huber D.P."/>
            <person name="Birol I."/>
            <person name="Jones S.J."/>
            <person name="Bohlmann J."/>
        </authorList>
    </citation>
    <scope>NUCLEOTIDE SEQUENCE</scope>
</reference>
<feature type="domain" description="U3 small nucleolar RNA-associated protein 20 C-terminal" evidence="4">
    <location>
        <begin position="2358"/>
        <end position="2696"/>
    </location>
</feature>
<feature type="compositionally biased region" description="Basic and acidic residues" evidence="1">
    <location>
        <begin position="1695"/>
        <end position="1704"/>
    </location>
</feature>
<dbReference type="Pfam" id="PF23099">
    <property type="entry name" value="UTP20_C"/>
    <property type="match status" value="1"/>
</dbReference>
<dbReference type="KEGG" id="dpa:109536113"/>
<dbReference type="PANTHER" id="PTHR17695:SF11">
    <property type="entry name" value="SMALL SUBUNIT PROCESSOME COMPONENT 20 HOMOLOG"/>
    <property type="match status" value="1"/>
</dbReference>
<proteinExistence type="predicted"/>
<dbReference type="InterPro" id="IPR057525">
    <property type="entry name" value="UTP20_C"/>
</dbReference>
<evidence type="ECO:0000259" key="4">
    <source>
        <dbReference type="Pfam" id="PF23099"/>
    </source>
</evidence>
<accession>A0AAR5P9K4</accession>
<evidence type="ECO:0000313" key="5">
    <source>
        <dbReference type="EnsemblMetazoa" id="XP_019757755.1"/>
    </source>
</evidence>
<dbReference type="InterPro" id="IPR011430">
    <property type="entry name" value="UTP20_N"/>
</dbReference>
<name>A0AAR5P9K4_DENPD</name>
<organism evidence="5 6">
    <name type="scientific">Dendroctonus ponderosae</name>
    <name type="common">Mountain pine beetle</name>
    <dbReference type="NCBI Taxonomy" id="77166"/>
    <lineage>
        <taxon>Eukaryota</taxon>
        <taxon>Metazoa</taxon>
        <taxon>Ecdysozoa</taxon>
        <taxon>Arthropoda</taxon>
        <taxon>Hexapoda</taxon>
        <taxon>Insecta</taxon>
        <taxon>Pterygota</taxon>
        <taxon>Neoptera</taxon>
        <taxon>Endopterygota</taxon>
        <taxon>Coleoptera</taxon>
        <taxon>Polyphaga</taxon>
        <taxon>Cucujiformia</taxon>
        <taxon>Curculionidae</taxon>
        <taxon>Scolytinae</taxon>
        <taxon>Dendroctonus</taxon>
    </lineage>
</organism>
<dbReference type="Gene3D" id="1.25.10.10">
    <property type="entry name" value="Leucine-rich Repeat Variant"/>
    <property type="match status" value="3"/>
</dbReference>
<dbReference type="Pfam" id="PF20416">
    <property type="entry name" value="UTP20"/>
    <property type="match status" value="1"/>
</dbReference>
<dbReference type="Proteomes" id="UP000019118">
    <property type="component" value="Unassembled WGS sequence"/>
</dbReference>
<feature type="domain" description="U3 small nucleolar RNA-associated protein 20" evidence="3">
    <location>
        <begin position="1789"/>
        <end position="2005"/>
    </location>
</feature>
<dbReference type="Pfam" id="PF07539">
    <property type="entry name" value="UTP20_N"/>
    <property type="match status" value="1"/>
</dbReference>
<dbReference type="InterPro" id="IPR052575">
    <property type="entry name" value="SSU_processome_comp_20"/>
</dbReference>
<evidence type="ECO:0000259" key="2">
    <source>
        <dbReference type="Pfam" id="PF07539"/>
    </source>
</evidence>
<evidence type="ECO:0000313" key="6">
    <source>
        <dbReference type="Proteomes" id="UP000019118"/>
    </source>
</evidence>
<evidence type="ECO:0000259" key="3">
    <source>
        <dbReference type="Pfam" id="PF20416"/>
    </source>
</evidence>
<dbReference type="SUPFAM" id="SSF48371">
    <property type="entry name" value="ARM repeat"/>
    <property type="match status" value="2"/>
</dbReference>
<dbReference type="GO" id="GO:0032040">
    <property type="term" value="C:small-subunit processome"/>
    <property type="evidence" value="ECO:0007669"/>
    <property type="project" value="TreeGrafter"/>
</dbReference>
<reference evidence="5" key="2">
    <citation type="submission" date="2024-08" db="UniProtKB">
        <authorList>
            <consortium name="EnsemblMetazoa"/>
        </authorList>
    </citation>
    <scope>IDENTIFICATION</scope>
</reference>
<sequence>MKKSTRHKDVNTFKFQPFAERISNIDVDIFHKIRHEYEADSEENESHFYQTIQKWNVLNLTEGYDRFKKEIRADNYVTLPQVLLAKDHIIEVILSYLGHKNALYLQPILESVVALAQDLRKEFYPYYQKFLEVIIDLLNTKDTEQLEWTFSCLAHLFKILWRPMIKNIHEVFTSLLPLLSDGKPEYINAFAAESFAFVARKVKDIPAFLELLVKTVCKKNNGVSGCGKLLFEVVNGVDGQFHNCAEQFLPFCFESLWSEKYQDTLFDIIEHVVTNIADGIHHTKNKPLWDILIKTMVTLQENHKAGKSENNDRVFEYTLKLVGQMVEYKNGKLLQDPTVLIQQLVKLLSLTDLNESVIKKAIQVSISMLLSKCIRLPQEQASQLIRKILSTAEKKVLLYFIENTGSCSLFETLILPTFLSKCGFYGFDDDCIYTLTKLVVTKRPLCISGISLGDWSKYSLDFRQLRPEIFEKLFSFLNIADSQWVNMSENYFCALICFPHLELKSEQKTLLIEKLHANFFSLLTHVEKEAEPSEIRRQLFWLNIILEALIHVDDTTTIQEKFKEIVDVLLKYASEVKYLIALKSLDLLFEAFKDCENAINSNMLVKINAVCEGNFNSPYHEMRLLTSHIYSLFERLPEFDLKHSDDPKVPIEPFRIFTLMHQVESIEPLVHTYRDQLQRLEKLNFDKPQMIMCNKTAFRIIPLRYLCGVLYMNFKLLWEPVCKIIETHAHGLNINEFWSVFSVQLQRTVEQIAKASDLKMDVIETNLDTLGDLFQDTQKVNDKSDFVNYRILLWKALGMFADVGESKTRDVSQLVLSFIQDEYTNTSAEIATMCNIKTFSGEESSDQLKVIEMEQNIGVSEEPETPKRSKLGKKTVFQTLLNKLSVLSKIRSPKSMYRESDLYQLYFELLRHRNADIQKAALDCLMTYKFKYLMPYKDHLYNLIDEKNFKNEITNFRIDKETTEVQVDHRENLMPVILQIVFSKMSLKTGLRTGGKAGGQNRRSLILRFLAGCDETEMLSFVQKSFAVYAKYLQEDDLLLVKSVIEQTDLEKCFAPKKLLSTINLLNVILDQFGGLMGDKLLTYLLKILFVVGSTTKGVLDQMDKIHSGYLAILRNIRTSSLKTLERFFEQFDKYLWTPKQINTVFETFIWPYLDRLNVEGIHSPTTLLKLIQQWGSNPRYFQLLVKFKEDDPNQYILPHVFKLLVNEKSNIAVVNVIYEMVESLLKYELAADEADVALEVENVLPIEKTILEKCKINEKLNYGSCILLPHVPIILEKIKRKLQGKNKSLNKTELFILCRISELVWESDISGSILQLLMPVVAKKCASDEEVVLQFLTTIYNLLKNVDHPENHLRNLTPLFADVSYSSCRKVLIKTLNYIGSKSGCTELALASSLINELNAFDVKWLDQPDFEKRHGAFKKIQDLITNNEVDVSFGSLLVYNLFFTMKNEKDLSLKGNSSHTLRMLCPAILKKCQRNQKDLDYLLNGCIFSLIKNGMRVNNNADFRNECIGLMGCLARECPDIHFALRDLNKYTNKADPEVDFFENLTHMQIHRHARAMTKFCQLMREETVPPNPKTVTQFLLPLATYYLGTEKFSGKNAVVDASIEMVGVLCRIIPWHQYEAVLKYTLSKLRYKAEFQKQLIRLVVIILDAFHFDLSKGHIGEFKKCDELMKGAAMEVDKVGKEKVISEVVMEGDKVEDKEPADGENAEESPELEDFLQDNEDIEEEQEDNEKEKIMEKISVLCKSTATRVIKSIQMVLLPQLNKSLAQMTHYDSSHKVNRKRTGAEREEEDLSRVPISLAVVKLLQRLPKKILDFHLPGVFLKLCTFLKSHLESVRRVAKETFQKIMLSLGPKYLGMLLGEIAPLMNRGFQVHVLVFTVHGILSCLKGRYEPKDIDDVLLTVLNLCTADLFGILSEEKEVVKITVKVSEARSTKSYDTLQILAQNITEQCLMDLILPIKQLLDSNHSFKAVQKGQDALRHIASGLVDNSFISVESLLKFAYGTSAQTISTLLPTKKKKSPQLQEKVQKEDCFIIPKIPGNRTAYRDLNVKTSSNTNAHLIVEFGLRLVLALLKRDMVKAEEYKPFIDPFVNIFKKCLLSKHVKLCSLTLQCLQWVMKYDIPSMEKNIKPVVKEMFSILHKYSCSGLSKGDNFDLVVAAFKAMAVLVRDVHYYTVTTDQLKALLIYVEQDMHDHDRQATAFSLLKAIISRKLIVPEIQDVIAKVAELSIISELNYVRSQSRSVFHQFIMEYPLGNSLEKHLSFYISQMSFEMQHGRESAIEMIHTLINSFPLAVLKNHSGTLLITLGARLVNDDVPECRKMVAECLSAMLKRLVKADRDPLFEILTLWLKDKEISHRRLSAQLCGIFVTVETDEFESRLPVMVPLLLKQFGLTSNAPGKFVKVNRPKNTPENIQRLKDHHYFQVLQLILKICTHCPKFLKNEKAIENLAYYSQTLLAYPHDWVRLAAAQFLGFVLSSIDVDKLAKLLLEEKSGAGYLHSDPENCLKSLTLDLCDQLTPTDIKSDLAEQVIKNLVFIARVLQEVPNNTEKKVNLLWLSKRMRKIINSEVIENSASIILRTEVFKWTAGVITALDKENIKPILHHLLAPLVREMITTEEKNAPLRQLAKEVANHLKKIIGIDEYSMLLQKLQKNLTVRRAERKRERNQLAVTDPELYAQKKIKVQEKKKISKKRKLEEIRGKKSFKRRKTVDLDNSEVM</sequence>
<dbReference type="PANTHER" id="PTHR17695">
    <property type="entry name" value="SMALL SUBUNIT PROCESSOME COMPONENT 20 HOMOLOG"/>
    <property type="match status" value="1"/>
</dbReference>
<evidence type="ECO:0000256" key="1">
    <source>
        <dbReference type="SAM" id="MobiDB-lite"/>
    </source>
</evidence>
<dbReference type="GO" id="GO:0030686">
    <property type="term" value="C:90S preribosome"/>
    <property type="evidence" value="ECO:0007669"/>
    <property type="project" value="TreeGrafter"/>
</dbReference>
<dbReference type="InterPro" id="IPR011989">
    <property type="entry name" value="ARM-like"/>
</dbReference>
<evidence type="ECO:0008006" key="7">
    <source>
        <dbReference type="Google" id="ProtNLM"/>
    </source>
</evidence>
<keyword evidence="6" id="KW-1185">Reference proteome</keyword>
<dbReference type="InterPro" id="IPR016024">
    <property type="entry name" value="ARM-type_fold"/>
</dbReference>
<feature type="compositionally biased region" description="Acidic residues" evidence="1">
    <location>
        <begin position="1705"/>
        <end position="1732"/>
    </location>
</feature>
<feature type="region of interest" description="Disordered" evidence="1">
    <location>
        <begin position="1695"/>
        <end position="1734"/>
    </location>
</feature>
<protein>
    <recommendedName>
        <fullName evidence="7">Small subunit processome component 20 homolog</fullName>
    </recommendedName>
</protein>
<feature type="domain" description="U3 small nucleolar RNA-associated protein 20 N-terminal" evidence="2">
    <location>
        <begin position="877"/>
        <end position="1500"/>
    </location>
</feature>
<dbReference type="EnsemblMetazoa" id="XM_019902196.1">
    <property type="protein sequence ID" value="XP_019757755.1"/>
    <property type="gene ID" value="LOC109536113"/>
</dbReference>
<dbReference type="GeneID" id="109536113"/>
<dbReference type="InterPro" id="IPR046523">
    <property type="entry name" value="UTP20_dom"/>
</dbReference>